<dbReference type="Proteomes" id="UP000318017">
    <property type="component" value="Chromosome"/>
</dbReference>
<dbReference type="SUPFAM" id="SSF53098">
    <property type="entry name" value="Ribonuclease H-like"/>
    <property type="match status" value="1"/>
</dbReference>
<name>A0A518GBG0_9BACT</name>
<dbReference type="Pfam" id="PF13683">
    <property type="entry name" value="rve_3"/>
    <property type="match status" value="1"/>
</dbReference>
<dbReference type="KEGG" id="ahel:Q31a_42860"/>
<dbReference type="InterPro" id="IPR012337">
    <property type="entry name" value="RNaseH-like_sf"/>
</dbReference>
<dbReference type="AlphaFoldDB" id="A0A518GBG0"/>
<protein>
    <submittedName>
        <fullName evidence="2">Integrase core domain protein</fullName>
    </submittedName>
</protein>
<accession>A0A518GBG0</accession>
<evidence type="ECO:0000313" key="2">
    <source>
        <dbReference type="EMBL" id="QDV25919.1"/>
    </source>
</evidence>
<organism evidence="2 3">
    <name type="scientific">Aureliella helgolandensis</name>
    <dbReference type="NCBI Taxonomy" id="2527968"/>
    <lineage>
        <taxon>Bacteria</taxon>
        <taxon>Pseudomonadati</taxon>
        <taxon>Planctomycetota</taxon>
        <taxon>Planctomycetia</taxon>
        <taxon>Pirellulales</taxon>
        <taxon>Pirellulaceae</taxon>
        <taxon>Aureliella</taxon>
    </lineage>
</organism>
<reference evidence="2 3" key="1">
    <citation type="submission" date="2019-02" db="EMBL/GenBank/DDBJ databases">
        <title>Deep-cultivation of Planctomycetes and their phenomic and genomic characterization uncovers novel biology.</title>
        <authorList>
            <person name="Wiegand S."/>
            <person name="Jogler M."/>
            <person name="Boedeker C."/>
            <person name="Pinto D."/>
            <person name="Vollmers J."/>
            <person name="Rivas-Marin E."/>
            <person name="Kohn T."/>
            <person name="Peeters S.H."/>
            <person name="Heuer A."/>
            <person name="Rast P."/>
            <person name="Oberbeckmann S."/>
            <person name="Bunk B."/>
            <person name="Jeske O."/>
            <person name="Meyerdierks A."/>
            <person name="Storesund J.E."/>
            <person name="Kallscheuer N."/>
            <person name="Luecker S."/>
            <person name="Lage O.M."/>
            <person name="Pohl T."/>
            <person name="Merkel B.J."/>
            <person name="Hornburger P."/>
            <person name="Mueller R.-W."/>
            <person name="Bruemmer F."/>
            <person name="Labrenz M."/>
            <person name="Spormann A.M."/>
            <person name="Op den Camp H."/>
            <person name="Overmann J."/>
            <person name="Amann R."/>
            <person name="Jetten M.S.M."/>
            <person name="Mascher T."/>
            <person name="Medema M.H."/>
            <person name="Devos D.P."/>
            <person name="Kaster A.-K."/>
            <person name="Ovreas L."/>
            <person name="Rohde M."/>
            <person name="Galperin M.Y."/>
            <person name="Jogler C."/>
        </authorList>
    </citation>
    <scope>NUCLEOTIDE SEQUENCE [LARGE SCALE GENOMIC DNA]</scope>
    <source>
        <strain evidence="2 3">Q31a</strain>
    </source>
</reference>
<dbReference type="OrthoDB" id="239066at2"/>
<dbReference type="PROSITE" id="PS50994">
    <property type="entry name" value="INTEGRASE"/>
    <property type="match status" value="1"/>
</dbReference>
<proteinExistence type="predicted"/>
<gene>
    <name evidence="2" type="ORF">Q31a_42860</name>
</gene>
<evidence type="ECO:0000259" key="1">
    <source>
        <dbReference type="PROSITE" id="PS50994"/>
    </source>
</evidence>
<evidence type="ECO:0000313" key="3">
    <source>
        <dbReference type="Proteomes" id="UP000318017"/>
    </source>
</evidence>
<dbReference type="InterPro" id="IPR001584">
    <property type="entry name" value="Integrase_cat-core"/>
</dbReference>
<feature type="domain" description="Integrase catalytic" evidence="1">
    <location>
        <begin position="22"/>
        <end position="203"/>
    </location>
</feature>
<keyword evidence="3" id="KW-1185">Reference proteome</keyword>
<sequence length="230" mass="26491">MRRLGHNVSRQTVKNVIVQAGLGPQPHDYPDTWTDFLKRHAATLWQCDFACKKKWTVKGLVDVYFLVFIHIGTRRVWISPCTEHPTGEWSAQQARNFLMHIQDEDLPCTHLCRDNDTKYVTAFDSVFEATGCKVKRTTPMSPNLQAHVERVIQTIKHEVLNAFCIVSDSHLNHLLRVTQDWYNFRRGHSARDHLPPIRDSDTPATIDLTKHKLICVEELGGHLKSYRTAA</sequence>
<dbReference type="Gene3D" id="3.30.420.10">
    <property type="entry name" value="Ribonuclease H-like superfamily/Ribonuclease H"/>
    <property type="match status" value="1"/>
</dbReference>
<dbReference type="InterPro" id="IPR036397">
    <property type="entry name" value="RNaseH_sf"/>
</dbReference>
<dbReference type="EMBL" id="CP036298">
    <property type="protein sequence ID" value="QDV25919.1"/>
    <property type="molecule type" value="Genomic_DNA"/>
</dbReference>
<dbReference type="GO" id="GO:0015074">
    <property type="term" value="P:DNA integration"/>
    <property type="evidence" value="ECO:0007669"/>
    <property type="project" value="InterPro"/>
</dbReference>
<dbReference type="RefSeq" id="WP_145081651.1">
    <property type="nucleotide sequence ID" value="NZ_CP036298.1"/>
</dbReference>
<dbReference type="GO" id="GO:0003676">
    <property type="term" value="F:nucleic acid binding"/>
    <property type="evidence" value="ECO:0007669"/>
    <property type="project" value="InterPro"/>
</dbReference>